<evidence type="ECO:0000256" key="1">
    <source>
        <dbReference type="SAM" id="MobiDB-lite"/>
    </source>
</evidence>
<reference evidence="3" key="1">
    <citation type="submission" date="2018-04" db="EMBL/GenBank/DDBJ databases">
        <authorList>
            <person name="Cornet L."/>
        </authorList>
    </citation>
    <scope>NUCLEOTIDE SEQUENCE [LARGE SCALE GENOMIC DNA]</scope>
</reference>
<accession>A0A2W4UC30</accession>
<reference evidence="2 3" key="2">
    <citation type="submission" date="2018-06" db="EMBL/GenBank/DDBJ databases">
        <title>Metagenomic assembly of (sub)arctic Cyanobacteria and their associated microbiome from non-axenic cultures.</title>
        <authorList>
            <person name="Baurain D."/>
        </authorList>
    </citation>
    <scope>NUCLEOTIDE SEQUENCE [LARGE SCALE GENOMIC DNA]</scope>
    <source>
        <strain evidence="2">ULC129bin1</strain>
    </source>
</reference>
<dbReference type="Proteomes" id="UP000249354">
    <property type="component" value="Unassembled WGS sequence"/>
</dbReference>
<feature type="compositionally biased region" description="Polar residues" evidence="1">
    <location>
        <begin position="98"/>
        <end position="111"/>
    </location>
</feature>
<sequence>MVEVVYSRNQINHWQSALKDFAKTPRTQFTKKQAVEAMMNEIEEALKNHSYVEVSETLKDSGLDISKGLLKQYVNGYRREHTSAKRKQSARKKAVPLSTENSQETKNQTVSKAADKKTVTNRRSQATKKATSKAK</sequence>
<evidence type="ECO:0000313" key="3">
    <source>
        <dbReference type="Proteomes" id="UP000249354"/>
    </source>
</evidence>
<feature type="compositionally biased region" description="Basic residues" evidence="1">
    <location>
        <begin position="84"/>
        <end position="94"/>
    </location>
</feature>
<protein>
    <submittedName>
        <fullName evidence="2">Uncharacterized protein</fullName>
    </submittedName>
</protein>
<dbReference type="AlphaFoldDB" id="A0A2W4UC30"/>
<evidence type="ECO:0000313" key="2">
    <source>
        <dbReference type="EMBL" id="PZO18182.1"/>
    </source>
</evidence>
<organism evidence="2 3">
    <name type="scientific">Leptolyngbya foveolarum</name>
    <dbReference type="NCBI Taxonomy" id="47253"/>
    <lineage>
        <taxon>Bacteria</taxon>
        <taxon>Bacillati</taxon>
        <taxon>Cyanobacteriota</taxon>
        <taxon>Cyanophyceae</taxon>
        <taxon>Leptolyngbyales</taxon>
        <taxon>Leptolyngbyaceae</taxon>
        <taxon>Leptolyngbya group</taxon>
        <taxon>Leptolyngbya</taxon>
    </lineage>
</organism>
<feature type="region of interest" description="Disordered" evidence="1">
    <location>
        <begin position="79"/>
        <end position="135"/>
    </location>
</feature>
<gene>
    <name evidence="2" type="ORF">DCF25_10150</name>
</gene>
<proteinExistence type="predicted"/>
<dbReference type="EMBL" id="QBMC01000058">
    <property type="protein sequence ID" value="PZO18182.1"/>
    <property type="molecule type" value="Genomic_DNA"/>
</dbReference>
<comment type="caution">
    <text evidence="2">The sequence shown here is derived from an EMBL/GenBank/DDBJ whole genome shotgun (WGS) entry which is preliminary data.</text>
</comment>
<name>A0A2W4UC30_9CYAN</name>